<protein>
    <submittedName>
        <fullName evidence="3">Histidine kinase</fullName>
    </submittedName>
</protein>
<dbReference type="PANTHER" id="PTHR34220:SF7">
    <property type="entry name" value="SENSOR HISTIDINE KINASE YPDA"/>
    <property type="match status" value="1"/>
</dbReference>
<evidence type="ECO:0000313" key="4">
    <source>
        <dbReference type="Proteomes" id="UP000184048"/>
    </source>
</evidence>
<dbReference type="Pfam" id="PF06580">
    <property type="entry name" value="His_kinase"/>
    <property type="match status" value="1"/>
</dbReference>
<dbReference type="InterPro" id="IPR050640">
    <property type="entry name" value="Bact_2-comp_sensor_kinase"/>
</dbReference>
<evidence type="ECO:0000256" key="1">
    <source>
        <dbReference type="SAM" id="Phobius"/>
    </source>
</evidence>
<gene>
    <name evidence="3" type="ORF">SAMN02745131_02114</name>
</gene>
<keyword evidence="1" id="KW-1133">Transmembrane helix</keyword>
<dbReference type="GO" id="GO:0000155">
    <property type="term" value="F:phosphorelay sensor kinase activity"/>
    <property type="evidence" value="ECO:0007669"/>
    <property type="project" value="InterPro"/>
</dbReference>
<feature type="domain" description="Signal transduction histidine kinase internal region" evidence="2">
    <location>
        <begin position="159"/>
        <end position="238"/>
    </location>
</feature>
<dbReference type="Proteomes" id="UP000184048">
    <property type="component" value="Unassembled WGS sequence"/>
</dbReference>
<dbReference type="InterPro" id="IPR010559">
    <property type="entry name" value="Sig_transdc_His_kin_internal"/>
</dbReference>
<evidence type="ECO:0000313" key="3">
    <source>
        <dbReference type="EMBL" id="SHF22629.1"/>
    </source>
</evidence>
<dbReference type="RefSeq" id="WP_072835298.1">
    <property type="nucleotide sequence ID" value="NZ_FQUU01000007.1"/>
</dbReference>
<dbReference type="GO" id="GO:0016020">
    <property type="term" value="C:membrane"/>
    <property type="evidence" value="ECO:0007669"/>
    <property type="project" value="InterPro"/>
</dbReference>
<organism evidence="3 4">
    <name type="scientific">Flavisolibacter ginsengisoli DSM 18119</name>
    <dbReference type="NCBI Taxonomy" id="1121884"/>
    <lineage>
        <taxon>Bacteria</taxon>
        <taxon>Pseudomonadati</taxon>
        <taxon>Bacteroidota</taxon>
        <taxon>Chitinophagia</taxon>
        <taxon>Chitinophagales</taxon>
        <taxon>Chitinophagaceae</taxon>
        <taxon>Flavisolibacter</taxon>
    </lineage>
</organism>
<keyword evidence="3" id="KW-0808">Transferase</keyword>
<evidence type="ECO:0000259" key="2">
    <source>
        <dbReference type="Pfam" id="PF06580"/>
    </source>
</evidence>
<sequence>MPGRNDFIFSPAYRLARHMLFWGIWLILWTIFWTFVWSTFEYNFKRITIWIPVFILYTYPVSHFAIKQLLLKNKYIYFTAFILLWSVVGWYTNIYFRFYIFDPLQELWSIPHTNSSLREPHSLLCMATTVSSMSAAILMKHWTVTQTRWEQSEREKVTAELQLLKAQLHPHFLFNTLNNIYSFALHSSPQTPQMILKLSSLLSYILYECKTDEVLLEKEVEVMKDYIGLEKERYGDKIDISVNIEGDIQNKFITPLLILPFLENAFKHGTSEQLQQSWMSVDIAVKGDLLQCKVVNSKNEVVPFHENGVGINNVKKRLEFLYPGKHDLKLADEGQFFVVALLLHLRSTSPEVAIPKQYLKKLAHEIEPVS</sequence>
<proteinExistence type="predicted"/>
<dbReference type="AlphaFoldDB" id="A0A1M4ZX60"/>
<keyword evidence="1" id="KW-0812">Transmembrane</keyword>
<dbReference type="EMBL" id="FQUU01000007">
    <property type="protein sequence ID" value="SHF22629.1"/>
    <property type="molecule type" value="Genomic_DNA"/>
</dbReference>
<dbReference type="PANTHER" id="PTHR34220">
    <property type="entry name" value="SENSOR HISTIDINE KINASE YPDA"/>
    <property type="match status" value="1"/>
</dbReference>
<keyword evidence="3" id="KW-0418">Kinase</keyword>
<feature type="transmembrane region" description="Helical" evidence="1">
    <location>
        <begin position="20"/>
        <end position="40"/>
    </location>
</feature>
<keyword evidence="1" id="KW-0472">Membrane</keyword>
<feature type="transmembrane region" description="Helical" evidence="1">
    <location>
        <begin position="46"/>
        <end position="66"/>
    </location>
</feature>
<name>A0A1M4ZX60_9BACT</name>
<keyword evidence="4" id="KW-1185">Reference proteome</keyword>
<dbReference type="OrthoDB" id="9792992at2"/>
<accession>A0A1M4ZX60</accession>
<reference evidence="3 4" key="1">
    <citation type="submission" date="2016-11" db="EMBL/GenBank/DDBJ databases">
        <authorList>
            <person name="Jaros S."/>
            <person name="Januszkiewicz K."/>
            <person name="Wedrychowicz H."/>
        </authorList>
    </citation>
    <scope>NUCLEOTIDE SEQUENCE [LARGE SCALE GENOMIC DNA]</scope>
    <source>
        <strain evidence="3 4">DSM 18119</strain>
    </source>
</reference>
<dbReference type="STRING" id="1121884.SAMN02745131_02114"/>
<feature type="transmembrane region" description="Helical" evidence="1">
    <location>
        <begin position="75"/>
        <end position="100"/>
    </location>
</feature>